<dbReference type="RefSeq" id="XP_001604826.2">
    <property type="nucleotide sequence ID" value="XM_001604776.5"/>
</dbReference>
<dbReference type="PANTHER" id="PTHR34179:SF1">
    <property type="entry name" value="TUMOR PROTEIN P53-INDUCIBLE PROTEIN 13"/>
    <property type="match status" value="1"/>
</dbReference>
<dbReference type="OrthoDB" id="5960270at2759"/>
<organism evidence="2 3">
    <name type="scientific">Nasonia vitripennis</name>
    <name type="common">Parasitic wasp</name>
    <dbReference type="NCBI Taxonomy" id="7425"/>
    <lineage>
        <taxon>Eukaryota</taxon>
        <taxon>Metazoa</taxon>
        <taxon>Ecdysozoa</taxon>
        <taxon>Arthropoda</taxon>
        <taxon>Hexapoda</taxon>
        <taxon>Insecta</taxon>
        <taxon>Pterygota</taxon>
        <taxon>Neoptera</taxon>
        <taxon>Endopterygota</taxon>
        <taxon>Hymenoptera</taxon>
        <taxon>Apocrita</taxon>
        <taxon>Proctotrupomorpha</taxon>
        <taxon>Chalcidoidea</taxon>
        <taxon>Pteromalidae</taxon>
        <taxon>Pteromalinae</taxon>
        <taxon>Nasonia</taxon>
    </lineage>
</organism>
<keyword evidence="3" id="KW-1185">Reference proteome</keyword>
<dbReference type="PANTHER" id="PTHR34179">
    <property type="entry name" value="TUMOR PROTEIN P53-INDUCIBLE PROTEIN 13"/>
    <property type="match status" value="1"/>
</dbReference>
<dbReference type="Pfam" id="PF11303">
    <property type="entry name" value="DUF3105"/>
    <property type="match status" value="1"/>
</dbReference>
<proteinExistence type="predicted"/>
<dbReference type="EnsemblMetazoa" id="XM_001604776">
    <property type="protein sequence ID" value="XP_001604826"/>
    <property type="gene ID" value="LOC100121232"/>
</dbReference>
<name>A0A7M7GES5_NASVI</name>
<dbReference type="InterPro" id="IPR021454">
    <property type="entry name" value="DUF3105"/>
</dbReference>
<evidence type="ECO:0008006" key="4">
    <source>
        <dbReference type="Google" id="ProtNLM"/>
    </source>
</evidence>
<evidence type="ECO:0000313" key="3">
    <source>
        <dbReference type="Proteomes" id="UP000002358"/>
    </source>
</evidence>
<dbReference type="GeneID" id="100121232"/>
<feature type="chain" id="PRO_5029588942" description="Tumor protein p53-inducible protein 13" evidence="1">
    <location>
        <begin position="23"/>
        <end position="308"/>
    </location>
</feature>
<dbReference type="Proteomes" id="UP000002358">
    <property type="component" value="Chromosome 3"/>
</dbReference>
<dbReference type="FunCoup" id="A0A7M7GES5">
    <property type="interactions" value="161"/>
</dbReference>
<dbReference type="KEGG" id="nvi:100121232"/>
<reference evidence="2" key="1">
    <citation type="submission" date="2021-01" db="UniProtKB">
        <authorList>
            <consortium name="EnsemblMetazoa"/>
        </authorList>
    </citation>
    <scope>IDENTIFICATION</scope>
</reference>
<protein>
    <recommendedName>
        <fullName evidence="4">Tumor protein p53-inducible protein 13</fullName>
    </recommendedName>
</protein>
<sequence length="308" mass="35714">MSYANRFTFFLWKIALIGCVLAFPDKYEVQDADTNMKFNLLDVLNEYTESEKDQHRDSTEDPFEHWTGVWMPHQPGEATPPPKIFHKKPNDDIPHQNGRTPMGAKHDCDDGKTNLTVDWDHSPTSYTCYGQKIVPDADINPQVYCERIPKNYVAYHACMSETIEYDDDIPSYGTHRPVWPVYGEYKYVPKQRWLHTLEHGGVVMLYHPCANAIEVDRLKQLVKGCLRRHVITPYNMLDEERPLAVLTWGCRLTMSLVNKEVVTQFIKENVFHAPENDVYRDGDFDDQIIEKAKIISDIQDSVVCSKLM</sequence>
<keyword evidence="1" id="KW-0732">Signal</keyword>
<dbReference type="AlphaFoldDB" id="A0A7M7GES5"/>
<dbReference type="GO" id="GO:0005737">
    <property type="term" value="C:cytoplasm"/>
    <property type="evidence" value="ECO:0007669"/>
    <property type="project" value="TreeGrafter"/>
</dbReference>
<evidence type="ECO:0000256" key="1">
    <source>
        <dbReference type="SAM" id="SignalP"/>
    </source>
</evidence>
<accession>A0A7M7GES5</accession>
<evidence type="ECO:0000313" key="2">
    <source>
        <dbReference type="EnsemblMetazoa" id="XP_001604826"/>
    </source>
</evidence>
<feature type="signal peptide" evidence="1">
    <location>
        <begin position="1"/>
        <end position="22"/>
    </location>
</feature>
<dbReference type="InParanoid" id="A0A7M7GES5"/>